<reference evidence="1 2" key="1">
    <citation type="submission" date="2018-06" db="EMBL/GenBank/DDBJ databases">
        <authorList>
            <consortium name="Pathogen Informatics"/>
            <person name="Doyle S."/>
        </authorList>
    </citation>
    <scope>NUCLEOTIDE SEQUENCE [LARGE SCALE GENOMIC DNA]</scope>
    <source>
        <strain evidence="1 2">NCTC11645</strain>
    </source>
</reference>
<dbReference type="InterPro" id="IPR014825">
    <property type="entry name" value="DNA_alkylation"/>
</dbReference>
<proteinExistence type="predicted"/>
<dbReference type="CDD" id="cd06561">
    <property type="entry name" value="AlkD_like"/>
    <property type="match status" value="1"/>
</dbReference>
<dbReference type="SUPFAM" id="SSF48371">
    <property type="entry name" value="ARM repeat"/>
    <property type="match status" value="1"/>
</dbReference>
<dbReference type="InterPro" id="IPR016024">
    <property type="entry name" value="ARM-type_fold"/>
</dbReference>
<dbReference type="STRING" id="673.AL542_15075"/>
<dbReference type="PANTHER" id="PTHR34070">
    <property type="entry name" value="ARMADILLO-TYPE FOLD"/>
    <property type="match status" value="1"/>
</dbReference>
<protein>
    <submittedName>
        <fullName evidence="1">DNA alkylation repair enzyme</fullName>
    </submittedName>
</protein>
<evidence type="ECO:0000313" key="1">
    <source>
        <dbReference type="EMBL" id="STO57885.1"/>
    </source>
</evidence>
<dbReference type="Gene3D" id="1.25.10.90">
    <property type="match status" value="1"/>
</dbReference>
<dbReference type="AlphaFoldDB" id="A0A377HQA1"/>
<dbReference type="EMBL" id="UGHD01000002">
    <property type="protein sequence ID" value="STO57885.1"/>
    <property type="molecule type" value="Genomic_DNA"/>
</dbReference>
<evidence type="ECO:0000313" key="2">
    <source>
        <dbReference type="Proteomes" id="UP000254512"/>
    </source>
</evidence>
<name>A0A377HQA1_GRIHO</name>
<sequence length="244" mass="28376">MEHAQQIIGEAKQLGDDNIAEHSARFFKTGPGEYGEGDKFIGIRVPVIRELAKKHKSSSLKTVSLLLESEWHEIRLLALIMLSEQFKKADDEQQKVIFDFYLSRTRLVNNWDLVDSSAHHIVGGYLLDKDRSILYALAESKNLWERRIAMMATFTFIRQNQFEDTLKLAEKLLHDKEDLIHKVCGWMLREMGKRNPTQLKTFLDQHVKDMPRTMLRYAIEKMTPEERQRYLTGISPQTVTDKGA</sequence>
<dbReference type="RefSeq" id="WP_114995765.1">
    <property type="nucleotide sequence ID" value="NZ_CABMOB010000001.1"/>
</dbReference>
<organism evidence="1 2">
    <name type="scientific">Grimontia hollisae</name>
    <name type="common">Vibrio hollisae</name>
    <dbReference type="NCBI Taxonomy" id="673"/>
    <lineage>
        <taxon>Bacteria</taxon>
        <taxon>Pseudomonadati</taxon>
        <taxon>Pseudomonadota</taxon>
        <taxon>Gammaproteobacteria</taxon>
        <taxon>Vibrionales</taxon>
        <taxon>Vibrionaceae</taxon>
        <taxon>Grimontia</taxon>
    </lineage>
</organism>
<dbReference type="Pfam" id="PF08713">
    <property type="entry name" value="DNA_alkylation"/>
    <property type="match status" value="1"/>
</dbReference>
<gene>
    <name evidence="1" type="ORF">NCTC11645_02289</name>
</gene>
<dbReference type="PANTHER" id="PTHR34070:SF1">
    <property type="entry name" value="DNA ALKYLATION REPAIR PROTEIN"/>
    <property type="match status" value="1"/>
</dbReference>
<dbReference type="Proteomes" id="UP000254512">
    <property type="component" value="Unassembled WGS sequence"/>
</dbReference>
<accession>A0A377HQA1</accession>